<dbReference type="Pfam" id="PF13404">
    <property type="entry name" value="HTH_AsnC-type"/>
    <property type="match status" value="1"/>
</dbReference>
<dbReference type="SMART" id="SM00344">
    <property type="entry name" value="HTH_ASNC"/>
    <property type="match status" value="1"/>
</dbReference>
<keyword evidence="3" id="KW-0804">Transcription</keyword>
<dbReference type="InterPro" id="IPR019888">
    <property type="entry name" value="Tscrpt_reg_AsnC-like"/>
</dbReference>
<dbReference type="CDD" id="cd00090">
    <property type="entry name" value="HTH_ARSR"/>
    <property type="match status" value="1"/>
</dbReference>
<keyword evidence="6" id="KW-1185">Reference proteome</keyword>
<dbReference type="Proteomes" id="UP001501358">
    <property type="component" value="Unassembled WGS sequence"/>
</dbReference>
<dbReference type="InterPro" id="IPR011008">
    <property type="entry name" value="Dimeric_a/b-barrel"/>
</dbReference>
<dbReference type="PRINTS" id="PR00033">
    <property type="entry name" value="HTHASNC"/>
</dbReference>
<dbReference type="Pfam" id="PF01037">
    <property type="entry name" value="AsnC_trans_reg"/>
    <property type="match status" value="1"/>
</dbReference>
<name>A0ABN3KZL8_9ACTN</name>
<evidence type="ECO:0000256" key="3">
    <source>
        <dbReference type="ARBA" id="ARBA00023163"/>
    </source>
</evidence>
<accession>A0ABN3KZL8</accession>
<protein>
    <submittedName>
        <fullName evidence="5">Lrp/AsnC family transcriptional regulator</fullName>
    </submittedName>
</protein>
<dbReference type="SUPFAM" id="SSF54909">
    <property type="entry name" value="Dimeric alpha+beta barrel"/>
    <property type="match status" value="1"/>
</dbReference>
<dbReference type="PANTHER" id="PTHR30154:SF54">
    <property type="entry name" value="POSSIBLE TRANSCRIPTIONAL REGULATORY PROTEIN (PROBABLY LRP_ASNC-FAMILY)"/>
    <property type="match status" value="1"/>
</dbReference>
<evidence type="ECO:0000313" key="6">
    <source>
        <dbReference type="Proteomes" id="UP001501358"/>
    </source>
</evidence>
<evidence type="ECO:0000256" key="2">
    <source>
        <dbReference type="ARBA" id="ARBA00023125"/>
    </source>
</evidence>
<dbReference type="Gene3D" id="1.10.10.10">
    <property type="entry name" value="Winged helix-like DNA-binding domain superfamily/Winged helix DNA-binding domain"/>
    <property type="match status" value="1"/>
</dbReference>
<dbReference type="SUPFAM" id="SSF46785">
    <property type="entry name" value="Winged helix' DNA-binding domain"/>
    <property type="match status" value="1"/>
</dbReference>
<sequence>MPNEMRPAELDETDRGILRVLARDARTPNNAIAAAVGIAPSTCLGRIRALRERGIVHGHHTDIDLAALGLPLQAMIAVRLGAHTRGQVDSFLDHAAGLPGVISVFNLSGGNDFLLRVAASSADALRDFILDHITSHPGIQHTETSLIFTHRRGAAALSAL</sequence>
<dbReference type="PANTHER" id="PTHR30154">
    <property type="entry name" value="LEUCINE-RESPONSIVE REGULATORY PROTEIN"/>
    <property type="match status" value="1"/>
</dbReference>
<dbReference type="InterPro" id="IPR000485">
    <property type="entry name" value="AsnC-type_HTH_dom"/>
</dbReference>
<gene>
    <name evidence="5" type="ORF">GCM10010406_09070</name>
</gene>
<dbReference type="PROSITE" id="PS50956">
    <property type="entry name" value="HTH_ASNC_2"/>
    <property type="match status" value="1"/>
</dbReference>
<dbReference type="Gene3D" id="3.30.70.920">
    <property type="match status" value="1"/>
</dbReference>
<feature type="domain" description="HTH asnC-type" evidence="4">
    <location>
        <begin position="10"/>
        <end position="71"/>
    </location>
</feature>
<evidence type="ECO:0000313" key="5">
    <source>
        <dbReference type="EMBL" id="GAA2475121.1"/>
    </source>
</evidence>
<keyword evidence="2" id="KW-0238">DNA-binding</keyword>
<dbReference type="EMBL" id="BAAATA010000003">
    <property type="protein sequence ID" value="GAA2475121.1"/>
    <property type="molecule type" value="Genomic_DNA"/>
</dbReference>
<comment type="caution">
    <text evidence="5">The sequence shown here is derived from an EMBL/GenBank/DDBJ whole genome shotgun (WGS) entry which is preliminary data.</text>
</comment>
<evidence type="ECO:0000259" key="4">
    <source>
        <dbReference type="PROSITE" id="PS50956"/>
    </source>
</evidence>
<reference evidence="5 6" key="1">
    <citation type="journal article" date="2019" name="Int. J. Syst. Evol. Microbiol.">
        <title>The Global Catalogue of Microorganisms (GCM) 10K type strain sequencing project: providing services to taxonomists for standard genome sequencing and annotation.</title>
        <authorList>
            <consortium name="The Broad Institute Genomics Platform"/>
            <consortium name="The Broad Institute Genome Sequencing Center for Infectious Disease"/>
            <person name="Wu L."/>
            <person name="Ma J."/>
        </authorList>
    </citation>
    <scope>NUCLEOTIDE SEQUENCE [LARGE SCALE GENOMIC DNA]</scope>
    <source>
        <strain evidence="5 6">JCM 6307</strain>
    </source>
</reference>
<keyword evidence="1" id="KW-0805">Transcription regulation</keyword>
<proteinExistence type="predicted"/>
<dbReference type="InterPro" id="IPR011991">
    <property type="entry name" value="ArsR-like_HTH"/>
</dbReference>
<dbReference type="RefSeq" id="WP_344381793.1">
    <property type="nucleotide sequence ID" value="NZ_BAAATA010000003.1"/>
</dbReference>
<organism evidence="5 6">
    <name type="scientific">Streptomyces thermolineatus</name>
    <dbReference type="NCBI Taxonomy" id="44033"/>
    <lineage>
        <taxon>Bacteria</taxon>
        <taxon>Bacillati</taxon>
        <taxon>Actinomycetota</taxon>
        <taxon>Actinomycetes</taxon>
        <taxon>Kitasatosporales</taxon>
        <taxon>Streptomycetaceae</taxon>
        <taxon>Streptomyces</taxon>
    </lineage>
</organism>
<dbReference type="InterPro" id="IPR036390">
    <property type="entry name" value="WH_DNA-bd_sf"/>
</dbReference>
<dbReference type="InterPro" id="IPR019887">
    <property type="entry name" value="Tscrpt_reg_AsnC/Lrp_C"/>
</dbReference>
<evidence type="ECO:0000256" key="1">
    <source>
        <dbReference type="ARBA" id="ARBA00023015"/>
    </source>
</evidence>
<dbReference type="InterPro" id="IPR036388">
    <property type="entry name" value="WH-like_DNA-bd_sf"/>
</dbReference>